<evidence type="ECO:0000313" key="2">
    <source>
        <dbReference type="Proteomes" id="UP000234474"/>
    </source>
</evidence>
<protein>
    <submittedName>
        <fullName evidence="1">Uncharacterized protein</fullName>
    </submittedName>
</protein>
<dbReference type="Proteomes" id="UP000234474">
    <property type="component" value="Unassembled WGS sequence"/>
</dbReference>
<sequence>MEGYSSKVRVCLTCCSVSRASFYVGLITCSCRARPIVLGYDLVLCEWVGMSNLKKAKVPAILCEPLACLLFPSGLIKASNQ</sequence>
<accession>A0A2I1C7Q2</accession>
<dbReference type="EMBL" id="MSZS01000004">
    <property type="protein sequence ID" value="PKX93668.1"/>
    <property type="molecule type" value="Genomic_DNA"/>
</dbReference>
<gene>
    <name evidence="1" type="ORF">P174DRAFT_440933</name>
</gene>
<dbReference type="PROSITE" id="PS51257">
    <property type="entry name" value="PROKAR_LIPOPROTEIN"/>
    <property type="match status" value="1"/>
</dbReference>
<dbReference type="AlphaFoldDB" id="A0A2I1C7Q2"/>
<proteinExistence type="predicted"/>
<keyword evidence="2" id="KW-1185">Reference proteome</keyword>
<dbReference type="VEuPathDB" id="FungiDB:P174DRAFT_440933"/>
<dbReference type="GeneID" id="36534497"/>
<organism evidence="1 2">
    <name type="scientific">Aspergillus novofumigatus (strain IBT 16806)</name>
    <dbReference type="NCBI Taxonomy" id="1392255"/>
    <lineage>
        <taxon>Eukaryota</taxon>
        <taxon>Fungi</taxon>
        <taxon>Dikarya</taxon>
        <taxon>Ascomycota</taxon>
        <taxon>Pezizomycotina</taxon>
        <taxon>Eurotiomycetes</taxon>
        <taxon>Eurotiomycetidae</taxon>
        <taxon>Eurotiales</taxon>
        <taxon>Aspergillaceae</taxon>
        <taxon>Aspergillus</taxon>
        <taxon>Aspergillus subgen. Fumigati</taxon>
    </lineage>
</organism>
<evidence type="ECO:0000313" key="1">
    <source>
        <dbReference type="EMBL" id="PKX93668.1"/>
    </source>
</evidence>
<comment type="caution">
    <text evidence="1">The sequence shown here is derived from an EMBL/GenBank/DDBJ whole genome shotgun (WGS) entry which is preliminary data.</text>
</comment>
<dbReference type="RefSeq" id="XP_024682263.1">
    <property type="nucleotide sequence ID" value="XM_024827172.1"/>
</dbReference>
<name>A0A2I1C7Q2_ASPN1</name>
<reference evidence="2" key="1">
    <citation type="journal article" date="2018" name="Proc. Natl. Acad. Sci. U.S.A.">
        <title>Linking secondary metabolites to gene clusters through genome sequencing of six diverse Aspergillus species.</title>
        <authorList>
            <person name="Kaerboelling I."/>
            <person name="Vesth T.C."/>
            <person name="Frisvad J.C."/>
            <person name="Nybo J.L."/>
            <person name="Theobald S."/>
            <person name="Kuo A."/>
            <person name="Bowyer P."/>
            <person name="Matsuda Y."/>
            <person name="Mondo S."/>
            <person name="Lyhne E.K."/>
            <person name="Kogle M.E."/>
            <person name="Clum A."/>
            <person name="Lipzen A."/>
            <person name="Salamov A."/>
            <person name="Ngan C.Y."/>
            <person name="Daum C."/>
            <person name="Chiniquy J."/>
            <person name="Barry K."/>
            <person name="LaButti K."/>
            <person name="Haridas S."/>
            <person name="Simmons B.A."/>
            <person name="Magnuson J.K."/>
            <person name="Mortensen U.H."/>
            <person name="Larsen T.O."/>
            <person name="Grigoriev I.V."/>
            <person name="Baker S.E."/>
            <person name="Andersen M.R."/>
        </authorList>
    </citation>
    <scope>NUCLEOTIDE SEQUENCE [LARGE SCALE GENOMIC DNA]</scope>
    <source>
        <strain evidence="2">IBT 16806</strain>
    </source>
</reference>